<reference evidence="18" key="2">
    <citation type="submission" date="2025-09" db="UniProtKB">
        <authorList>
            <consortium name="Ensembl"/>
        </authorList>
    </citation>
    <scope>IDENTIFICATION</scope>
</reference>
<dbReference type="GO" id="GO:0008017">
    <property type="term" value="F:microtubule binding"/>
    <property type="evidence" value="ECO:0007669"/>
    <property type="project" value="InterPro"/>
</dbReference>
<keyword evidence="10" id="KW-0206">Cytoskeleton</keyword>
<dbReference type="InterPro" id="IPR027417">
    <property type="entry name" value="P-loop_NTPase"/>
</dbReference>
<dbReference type="AlphaFoldDB" id="A0A672M2P5"/>
<dbReference type="GO" id="GO:0003777">
    <property type="term" value="F:microtubule motor activity"/>
    <property type="evidence" value="ECO:0007669"/>
    <property type="project" value="InterPro"/>
</dbReference>
<reference evidence="18" key="1">
    <citation type="submission" date="2025-08" db="UniProtKB">
        <authorList>
            <consortium name="Ensembl"/>
        </authorList>
    </citation>
    <scope>IDENTIFICATION</scope>
</reference>
<comment type="subcellular location">
    <subcellularLocation>
        <location evidence="1">Cell projection</location>
        <location evidence="1">Cilium</location>
    </subcellularLocation>
    <subcellularLocation>
        <location evidence="2">Cytoplasm</location>
        <location evidence="2">Cytoskeleton</location>
    </subcellularLocation>
</comment>
<proteinExistence type="inferred from homology"/>
<dbReference type="InterPro" id="IPR036961">
    <property type="entry name" value="Kinesin_motor_dom_sf"/>
</dbReference>
<feature type="compositionally biased region" description="Polar residues" evidence="16">
    <location>
        <begin position="791"/>
        <end position="811"/>
    </location>
</feature>
<dbReference type="PROSITE" id="PS00411">
    <property type="entry name" value="KINESIN_MOTOR_1"/>
    <property type="match status" value="1"/>
</dbReference>
<name>A0A672M2P5_SINGR</name>
<feature type="compositionally biased region" description="Basic and acidic residues" evidence="16">
    <location>
        <begin position="472"/>
        <end position="491"/>
    </location>
</feature>
<comment type="function">
    <text evidence="12">Plus end-directed microtubule-dependent motor protein that regulates the length of motile cilia by mediating depolymerization of microtubules at ciliary tips.</text>
</comment>
<evidence type="ECO:0000256" key="10">
    <source>
        <dbReference type="ARBA" id="ARBA00023212"/>
    </source>
</evidence>
<feature type="coiled-coil region" evidence="15">
    <location>
        <begin position="361"/>
        <end position="429"/>
    </location>
</feature>
<keyword evidence="6 13" id="KW-0067">ATP-binding</keyword>
<accession>A0A672M2P5</accession>
<dbReference type="PANTHER" id="PTHR47968">
    <property type="entry name" value="CENTROMERE PROTEIN E"/>
    <property type="match status" value="1"/>
</dbReference>
<dbReference type="PRINTS" id="PR00380">
    <property type="entry name" value="KINESINHEAVY"/>
</dbReference>
<evidence type="ECO:0000313" key="19">
    <source>
        <dbReference type="Proteomes" id="UP000472262"/>
    </source>
</evidence>
<feature type="region of interest" description="Disordered" evidence="16">
    <location>
        <begin position="691"/>
        <end position="840"/>
    </location>
</feature>
<dbReference type="FunFam" id="3.40.850.10:FF:000037">
    <property type="entry name" value="kinesin-like protein KIF19"/>
    <property type="match status" value="1"/>
</dbReference>
<evidence type="ECO:0000256" key="16">
    <source>
        <dbReference type="SAM" id="MobiDB-lite"/>
    </source>
</evidence>
<evidence type="ECO:0000256" key="9">
    <source>
        <dbReference type="ARBA" id="ARBA00023175"/>
    </source>
</evidence>
<evidence type="ECO:0000256" key="1">
    <source>
        <dbReference type="ARBA" id="ARBA00004138"/>
    </source>
</evidence>
<evidence type="ECO:0000256" key="2">
    <source>
        <dbReference type="ARBA" id="ARBA00004245"/>
    </source>
</evidence>
<keyword evidence="5 13" id="KW-0547">Nucleotide-binding</keyword>
<feature type="domain" description="Kinesin motor" evidence="17">
    <location>
        <begin position="11"/>
        <end position="346"/>
    </location>
</feature>
<evidence type="ECO:0000256" key="11">
    <source>
        <dbReference type="ARBA" id="ARBA00023273"/>
    </source>
</evidence>
<evidence type="ECO:0000259" key="17">
    <source>
        <dbReference type="PROSITE" id="PS50067"/>
    </source>
</evidence>
<keyword evidence="19" id="KW-1185">Reference proteome</keyword>
<dbReference type="InterPro" id="IPR019821">
    <property type="entry name" value="Kinesin_motor_CS"/>
</dbReference>
<keyword evidence="4 14" id="KW-0493">Microtubule</keyword>
<dbReference type="GO" id="GO:0005524">
    <property type="term" value="F:ATP binding"/>
    <property type="evidence" value="ECO:0007669"/>
    <property type="project" value="UniProtKB-UniRule"/>
</dbReference>
<evidence type="ECO:0000313" key="18">
    <source>
        <dbReference type="Ensembl" id="ENSSGRP00000030772.1"/>
    </source>
</evidence>
<dbReference type="Gene3D" id="3.40.850.10">
    <property type="entry name" value="Kinesin motor domain"/>
    <property type="match status" value="1"/>
</dbReference>
<dbReference type="Proteomes" id="UP000472262">
    <property type="component" value="Unassembled WGS sequence"/>
</dbReference>
<dbReference type="SUPFAM" id="SSF52540">
    <property type="entry name" value="P-loop containing nucleoside triphosphate hydrolases"/>
    <property type="match status" value="1"/>
</dbReference>
<dbReference type="GO" id="GO:0007018">
    <property type="term" value="P:microtubule-based movement"/>
    <property type="evidence" value="ECO:0007669"/>
    <property type="project" value="InterPro"/>
</dbReference>
<dbReference type="PROSITE" id="PS50067">
    <property type="entry name" value="KINESIN_MOTOR_2"/>
    <property type="match status" value="1"/>
</dbReference>
<keyword evidence="8" id="KW-0969">Cilium</keyword>
<gene>
    <name evidence="18" type="primary">kif19</name>
</gene>
<keyword evidence="3" id="KW-0963">Cytoplasm</keyword>
<comment type="similarity">
    <text evidence="13 14">Belongs to the TRAFAC class myosin-kinesin ATPase superfamily. Kinesin family.</text>
</comment>
<feature type="coiled-coil region" evidence="15">
    <location>
        <begin position="512"/>
        <end position="546"/>
    </location>
</feature>
<dbReference type="InterPro" id="IPR001752">
    <property type="entry name" value="Kinesin_motor_dom"/>
</dbReference>
<dbReference type="Pfam" id="PF00225">
    <property type="entry name" value="Kinesin"/>
    <property type="match status" value="1"/>
</dbReference>
<dbReference type="InterPro" id="IPR027640">
    <property type="entry name" value="Kinesin-like_fam"/>
</dbReference>
<dbReference type="GO" id="GO:0005929">
    <property type="term" value="C:cilium"/>
    <property type="evidence" value="ECO:0007669"/>
    <property type="project" value="UniProtKB-SubCell"/>
</dbReference>
<evidence type="ECO:0000256" key="14">
    <source>
        <dbReference type="RuleBase" id="RU000394"/>
    </source>
</evidence>
<evidence type="ECO:0000256" key="8">
    <source>
        <dbReference type="ARBA" id="ARBA00023069"/>
    </source>
</evidence>
<protein>
    <recommendedName>
        <fullName evidence="14">Kinesin-like protein</fullName>
    </recommendedName>
</protein>
<evidence type="ECO:0000256" key="15">
    <source>
        <dbReference type="SAM" id="Coils"/>
    </source>
</evidence>
<feature type="region of interest" description="Disordered" evidence="16">
    <location>
        <begin position="472"/>
        <end position="503"/>
    </location>
</feature>
<evidence type="ECO:0000256" key="13">
    <source>
        <dbReference type="PROSITE-ProRule" id="PRU00283"/>
    </source>
</evidence>
<dbReference type="GO" id="GO:0048731">
    <property type="term" value="P:system development"/>
    <property type="evidence" value="ECO:0007669"/>
    <property type="project" value="UniProtKB-ARBA"/>
</dbReference>
<sequence length="875" mass="100689">MKDTGESKDQQLTVALRIRPLSDAELEEGATIIAHKVDDQMVVLMDPMEDPDDILRAHRSREKTYMFDVAFDYSATQDEVYRSTTKGLIEGLISGYNATVFAYGPTGCGKTYTMLGTDREPGIYVRTLNDLFKAIEETSDDMQYSVSMSYLEIYNEMIRDLLNPSSGFLDLREDSKGEIQVAGITEVSTINAREIMELLMKGNKQRTQEPTAANQTSSRSHAVLQVAVRQQSRCRDILQEVRFARLFMIDLAGSERASQTQNRGQRLKEGAHINRSLLALGNCINALSEKNGNKYVNYRDSKLTRLLKDSLGGNSRTMMIAHISPASLAFEDSRNTLTYADRAKSIRTRVKRNLLNVSYHIAQYTSIISDLRSEIQRLKKKIADQASRQLNPDRTDIRHVQAEVQAHSSQQSRAEMDQLREQLIDAFRQQMDIRKRLMELDNSNMEIQIDTSKHLLTIADWEQERFRRRKKWQGERRKESFNKDESEKDSDSPESLPDSTETQEVAIARENLVTLMAEQKKMRKQKAGLEQRLAELREKARRLEELLPRRVSSEEQREVLCLLCKVHELEIENAEMQSSALLKDNVIRQKNVVVQRFEQHRHLCHEIIQQQRQFIDDHSLLVPPHLQELYEMYMKEMDEKNLDRVVALDKFTIRTLKVRQAGIFKQQILRGVQNIAVKAARRRSKVLEIDALRLPPPPSPLDPKKHKSNLSLTEVPPKGLVLRRGRQPSPELCHATSDDNLSSSTGDGPAPNGTWTRPRNRQAVKNPTPREKDFEGRRRKRRSRSFEVTGQALSQAKNTSQRFRPLDSTSDPHLHINGHPPAPLLRPQHRAQPQLTKVRPSHNIHQTGLILQFDFFFFYDLLIYSFTWGKSWPNG</sequence>
<feature type="binding site" evidence="13">
    <location>
        <begin position="104"/>
        <end position="111"/>
    </location>
    <ligand>
        <name>ATP</name>
        <dbReference type="ChEBI" id="CHEBI:30616"/>
    </ligand>
</feature>
<organism evidence="18 19">
    <name type="scientific">Sinocyclocheilus grahami</name>
    <name type="common">Dianchi golden-line fish</name>
    <name type="synonym">Barbus grahami</name>
    <dbReference type="NCBI Taxonomy" id="75366"/>
    <lineage>
        <taxon>Eukaryota</taxon>
        <taxon>Metazoa</taxon>
        <taxon>Chordata</taxon>
        <taxon>Craniata</taxon>
        <taxon>Vertebrata</taxon>
        <taxon>Euteleostomi</taxon>
        <taxon>Actinopterygii</taxon>
        <taxon>Neopterygii</taxon>
        <taxon>Teleostei</taxon>
        <taxon>Ostariophysi</taxon>
        <taxon>Cypriniformes</taxon>
        <taxon>Cyprinidae</taxon>
        <taxon>Cyprininae</taxon>
        <taxon>Sinocyclocheilus</taxon>
    </lineage>
</organism>
<evidence type="ECO:0000256" key="12">
    <source>
        <dbReference type="ARBA" id="ARBA00055376"/>
    </source>
</evidence>
<keyword evidence="7 15" id="KW-0175">Coiled coil</keyword>
<dbReference type="CDD" id="cd01370">
    <property type="entry name" value="KISc_KIP3_like"/>
    <property type="match status" value="1"/>
</dbReference>
<keyword evidence="9 13" id="KW-0505">Motor protein</keyword>
<keyword evidence="11" id="KW-0966">Cell projection</keyword>
<evidence type="ECO:0000256" key="7">
    <source>
        <dbReference type="ARBA" id="ARBA00023054"/>
    </source>
</evidence>
<dbReference type="SMART" id="SM00129">
    <property type="entry name" value="KISc"/>
    <property type="match status" value="1"/>
</dbReference>
<evidence type="ECO:0000256" key="5">
    <source>
        <dbReference type="ARBA" id="ARBA00022741"/>
    </source>
</evidence>
<evidence type="ECO:0000256" key="6">
    <source>
        <dbReference type="ARBA" id="ARBA00022840"/>
    </source>
</evidence>
<dbReference type="GO" id="GO:0005874">
    <property type="term" value="C:microtubule"/>
    <property type="evidence" value="ECO:0007669"/>
    <property type="project" value="UniProtKB-KW"/>
</dbReference>
<evidence type="ECO:0000256" key="3">
    <source>
        <dbReference type="ARBA" id="ARBA00022490"/>
    </source>
</evidence>
<dbReference type="Ensembl" id="ENSSGRT00000033048.1">
    <property type="protein sequence ID" value="ENSSGRP00000030772.1"/>
    <property type="gene ID" value="ENSSGRG00000017231.1"/>
</dbReference>
<evidence type="ECO:0000256" key="4">
    <source>
        <dbReference type="ARBA" id="ARBA00022701"/>
    </source>
</evidence>
<dbReference type="PANTHER" id="PTHR47968:SF13">
    <property type="entry name" value="KINESIN-LIKE PROTEIN KIF19 ISOFORM X1"/>
    <property type="match status" value="1"/>
</dbReference>